<accession>A0AAD7EZK9</accession>
<sequence>MYARLDDTFNTMWQRRIRHLILSGFLMGGRPLSAPTCTTDPVTLDTLSLLLLRIETPDPPTALRILSTLPFSSNHLRTVVIHRTHLAARFCAQLDGAIAALKDVTLELEMSAITGDGPDPESTILNGLKPSPGSLVNRFADALDSQLGIGWKSQPSQWLFRFSSCLAVSYRYLGNDTRFSLLRAQTTLTTGGSEYDSGNWARLRGPDYPTSKRRSLALMRMCLALMSQSPQVRLEPEPLSRHLWIIPPVCRHKDD</sequence>
<evidence type="ECO:0000313" key="1">
    <source>
        <dbReference type="EMBL" id="KAJ7358494.1"/>
    </source>
</evidence>
<dbReference type="AlphaFoldDB" id="A0AAD7EZK9"/>
<dbReference type="EMBL" id="JARIHO010000007">
    <property type="protein sequence ID" value="KAJ7358494.1"/>
    <property type="molecule type" value="Genomic_DNA"/>
</dbReference>
<organism evidence="1 2">
    <name type="scientific">Mycena albidolilacea</name>
    <dbReference type="NCBI Taxonomy" id="1033008"/>
    <lineage>
        <taxon>Eukaryota</taxon>
        <taxon>Fungi</taxon>
        <taxon>Dikarya</taxon>
        <taxon>Basidiomycota</taxon>
        <taxon>Agaricomycotina</taxon>
        <taxon>Agaricomycetes</taxon>
        <taxon>Agaricomycetidae</taxon>
        <taxon>Agaricales</taxon>
        <taxon>Marasmiineae</taxon>
        <taxon>Mycenaceae</taxon>
        <taxon>Mycena</taxon>
    </lineage>
</organism>
<gene>
    <name evidence="1" type="ORF">DFH08DRAFT_932534</name>
</gene>
<evidence type="ECO:0000313" key="2">
    <source>
        <dbReference type="Proteomes" id="UP001218218"/>
    </source>
</evidence>
<protein>
    <submittedName>
        <fullName evidence="1">Uncharacterized protein</fullName>
    </submittedName>
</protein>
<reference evidence="1" key="1">
    <citation type="submission" date="2023-03" db="EMBL/GenBank/DDBJ databases">
        <title>Massive genome expansion in bonnet fungi (Mycena s.s.) driven by repeated elements and novel gene families across ecological guilds.</title>
        <authorList>
            <consortium name="Lawrence Berkeley National Laboratory"/>
            <person name="Harder C.B."/>
            <person name="Miyauchi S."/>
            <person name="Viragh M."/>
            <person name="Kuo A."/>
            <person name="Thoen E."/>
            <person name="Andreopoulos B."/>
            <person name="Lu D."/>
            <person name="Skrede I."/>
            <person name="Drula E."/>
            <person name="Henrissat B."/>
            <person name="Morin E."/>
            <person name="Kohler A."/>
            <person name="Barry K."/>
            <person name="LaButti K."/>
            <person name="Morin E."/>
            <person name="Salamov A."/>
            <person name="Lipzen A."/>
            <person name="Mereny Z."/>
            <person name="Hegedus B."/>
            <person name="Baldrian P."/>
            <person name="Stursova M."/>
            <person name="Weitz H."/>
            <person name="Taylor A."/>
            <person name="Grigoriev I.V."/>
            <person name="Nagy L.G."/>
            <person name="Martin F."/>
            <person name="Kauserud H."/>
        </authorList>
    </citation>
    <scope>NUCLEOTIDE SEQUENCE</scope>
    <source>
        <strain evidence="1">CBHHK002</strain>
    </source>
</reference>
<dbReference type="Proteomes" id="UP001218218">
    <property type="component" value="Unassembled WGS sequence"/>
</dbReference>
<comment type="caution">
    <text evidence="1">The sequence shown here is derived from an EMBL/GenBank/DDBJ whole genome shotgun (WGS) entry which is preliminary data.</text>
</comment>
<name>A0AAD7EZK9_9AGAR</name>
<keyword evidence="2" id="KW-1185">Reference proteome</keyword>
<proteinExistence type="predicted"/>